<evidence type="ECO:0000259" key="9">
    <source>
        <dbReference type="Pfam" id="PF01648"/>
    </source>
</evidence>
<dbReference type="InterPro" id="IPR002582">
    <property type="entry name" value="ACPS"/>
</dbReference>
<dbReference type="NCBIfam" id="TIGR00516">
    <property type="entry name" value="acpS"/>
    <property type="match status" value="1"/>
</dbReference>
<protein>
    <recommendedName>
        <fullName evidence="8">Holo-[acyl-carrier-protein] synthase</fullName>
        <shortName evidence="8">Holo-ACP synthase</shortName>
        <ecNumber evidence="8">2.7.8.7</ecNumber>
    </recommendedName>
    <alternativeName>
        <fullName evidence="8">4'-phosphopantetheinyl transferase AcpS</fullName>
    </alternativeName>
</protein>
<organism evidence="10 11">
    <name type="scientific">Halobacillus salinarum</name>
    <dbReference type="NCBI Taxonomy" id="2932257"/>
    <lineage>
        <taxon>Bacteria</taxon>
        <taxon>Bacillati</taxon>
        <taxon>Bacillota</taxon>
        <taxon>Bacilli</taxon>
        <taxon>Bacillales</taxon>
        <taxon>Bacillaceae</taxon>
        <taxon>Halobacillus</taxon>
    </lineage>
</organism>
<keyword evidence="1 8" id="KW-0444">Lipid biosynthesis</keyword>
<evidence type="ECO:0000256" key="2">
    <source>
        <dbReference type="ARBA" id="ARBA00022679"/>
    </source>
</evidence>
<evidence type="ECO:0000256" key="3">
    <source>
        <dbReference type="ARBA" id="ARBA00022723"/>
    </source>
</evidence>
<accession>A0ABY4EJU7</accession>
<gene>
    <name evidence="8 10" type="primary">acpS</name>
    <name evidence="10" type="ORF">MUN89_21430</name>
</gene>
<keyword evidence="11" id="KW-1185">Reference proteome</keyword>
<keyword evidence="5 8" id="KW-0460">Magnesium</keyword>
<keyword evidence="8" id="KW-0963">Cytoplasm</keyword>
<name>A0ABY4EJU7_9BACI</name>
<feature type="domain" description="4'-phosphopantetheinyl transferase" evidence="9">
    <location>
        <begin position="4"/>
        <end position="108"/>
    </location>
</feature>
<feature type="binding site" evidence="8">
    <location>
        <position position="58"/>
    </location>
    <ligand>
        <name>Mg(2+)</name>
        <dbReference type="ChEBI" id="CHEBI:18420"/>
    </ligand>
</feature>
<keyword evidence="4 8" id="KW-0276">Fatty acid metabolism</keyword>
<dbReference type="Pfam" id="PF01648">
    <property type="entry name" value="ACPS"/>
    <property type="match status" value="1"/>
</dbReference>
<keyword evidence="2 8" id="KW-0808">Transferase</keyword>
<dbReference type="InterPro" id="IPR008278">
    <property type="entry name" value="4-PPantetheinyl_Trfase_dom"/>
</dbReference>
<proteinExistence type="inferred from homology"/>
<dbReference type="SUPFAM" id="SSF56214">
    <property type="entry name" value="4'-phosphopantetheinyl transferase"/>
    <property type="match status" value="1"/>
</dbReference>
<comment type="subcellular location">
    <subcellularLocation>
        <location evidence="8">Cytoplasm</location>
    </subcellularLocation>
</comment>
<evidence type="ECO:0000313" key="11">
    <source>
        <dbReference type="Proteomes" id="UP000831787"/>
    </source>
</evidence>
<keyword evidence="3 8" id="KW-0479">Metal-binding</keyword>
<evidence type="ECO:0000313" key="10">
    <source>
        <dbReference type="EMBL" id="UOQ44353.1"/>
    </source>
</evidence>
<comment type="catalytic activity">
    <reaction evidence="8">
        <text>apo-[ACP] + CoA = holo-[ACP] + adenosine 3',5'-bisphosphate + H(+)</text>
        <dbReference type="Rhea" id="RHEA:12068"/>
        <dbReference type="Rhea" id="RHEA-COMP:9685"/>
        <dbReference type="Rhea" id="RHEA-COMP:9690"/>
        <dbReference type="ChEBI" id="CHEBI:15378"/>
        <dbReference type="ChEBI" id="CHEBI:29999"/>
        <dbReference type="ChEBI" id="CHEBI:57287"/>
        <dbReference type="ChEBI" id="CHEBI:58343"/>
        <dbReference type="ChEBI" id="CHEBI:64479"/>
        <dbReference type="EC" id="2.7.8.7"/>
    </reaction>
</comment>
<sequence length="118" mass="13487">MIQGIGVDLIEIDRINQSIKRNQRFVQRILTPEEFNIYTGMKEKRQHEFLAGRFAAKEAVAKAFHTGIGKLSFQDIEILPNPEGAPRVRVKGYEKLTIWVSISHSLSHAMAQVIVEER</sequence>
<keyword evidence="7 8" id="KW-0275">Fatty acid biosynthesis</keyword>
<evidence type="ECO:0000256" key="5">
    <source>
        <dbReference type="ARBA" id="ARBA00022842"/>
    </source>
</evidence>
<dbReference type="Proteomes" id="UP000831787">
    <property type="component" value="Chromosome"/>
</dbReference>
<dbReference type="GO" id="GO:0008897">
    <property type="term" value="F:holo-[acyl-carrier-protein] synthase activity"/>
    <property type="evidence" value="ECO:0007669"/>
    <property type="project" value="UniProtKB-EC"/>
</dbReference>
<dbReference type="InterPro" id="IPR004568">
    <property type="entry name" value="Ppantetheine-prot_Trfase_dom"/>
</dbReference>
<reference evidence="10 11" key="1">
    <citation type="submission" date="2022-04" db="EMBL/GenBank/DDBJ databases">
        <title>Halobacillus sp. isolated from saltern.</title>
        <authorList>
            <person name="Won M."/>
            <person name="Lee C.-M."/>
            <person name="Woen H.-Y."/>
            <person name="Kwon S.-W."/>
        </authorList>
    </citation>
    <scope>NUCLEOTIDE SEQUENCE [LARGE SCALE GENOMIC DNA]</scope>
    <source>
        <strain evidence="10 11">SSBR10-3</strain>
    </source>
</reference>
<dbReference type="HAMAP" id="MF_00101">
    <property type="entry name" value="AcpS"/>
    <property type="match status" value="1"/>
</dbReference>
<evidence type="ECO:0000256" key="6">
    <source>
        <dbReference type="ARBA" id="ARBA00023098"/>
    </source>
</evidence>
<keyword evidence="6 8" id="KW-0443">Lipid metabolism</keyword>
<comment type="function">
    <text evidence="8">Transfers the 4'-phosphopantetheine moiety from coenzyme A to a Ser of acyl-carrier-protein.</text>
</comment>
<dbReference type="InterPro" id="IPR037143">
    <property type="entry name" value="4-PPantetheinyl_Trfase_dom_sf"/>
</dbReference>
<dbReference type="NCBIfam" id="TIGR00556">
    <property type="entry name" value="pantethn_trn"/>
    <property type="match status" value="1"/>
</dbReference>
<comment type="similarity">
    <text evidence="8">Belongs to the P-Pant transferase superfamily. AcpS family.</text>
</comment>
<dbReference type="EMBL" id="CP095073">
    <property type="protein sequence ID" value="UOQ44353.1"/>
    <property type="molecule type" value="Genomic_DNA"/>
</dbReference>
<dbReference type="RefSeq" id="WP_244710241.1">
    <property type="nucleotide sequence ID" value="NZ_CP095073.1"/>
</dbReference>
<comment type="cofactor">
    <cofactor evidence="8">
        <name>Mg(2+)</name>
        <dbReference type="ChEBI" id="CHEBI:18420"/>
    </cofactor>
</comment>
<feature type="binding site" evidence="8">
    <location>
        <position position="8"/>
    </location>
    <ligand>
        <name>Mg(2+)</name>
        <dbReference type="ChEBI" id="CHEBI:18420"/>
    </ligand>
</feature>
<evidence type="ECO:0000256" key="1">
    <source>
        <dbReference type="ARBA" id="ARBA00022516"/>
    </source>
</evidence>
<dbReference type="EC" id="2.7.8.7" evidence="8"/>
<dbReference type="Gene3D" id="3.90.470.20">
    <property type="entry name" value="4'-phosphopantetheinyl transferase domain"/>
    <property type="match status" value="1"/>
</dbReference>
<evidence type="ECO:0000256" key="7">
    <source>
        <dbReference type="ARBA" id="ARBA00023160"/>
    </source>
</evidence>
<evidence type="ECO:0000256" key="8">
    <source>
        <dbReference type="HAMAP-Rule" id="MF_00101"/>
    </source>
</evidence>
<evidence type="ECO:0000256" key="4">
    <source>
        <dbReference type="ARBA" id="ARBA00022832"/>
    </source>
</evidence>